<evidence type="ECO:0000256" key="1">
    <source>
        <dbReference type="ARBA" id="ARBA00022723"/>
    </source>
</evidence>
<feature type="region of interest" description="Disordered" evidence="5">
    <location>
        <begin position="252"/>
        <end position="341"/>
    </location>
</feature>
<feature type="compositionally biased region" description="Polar residues" evidence="5">
    <location>
        <begin position="280"/>
        <end position="295"/>
    </location>
</feature>
<evidence type="ECO:0000259" key="6">
    <source>
        <dbReference type="PROSITE" id="PS50016"/>
    </source>
</evidence>
<dbReference type="Gene3D" id="3.30.40.10">
    <property type="entry name" value="Zinc/RING finger domain, C3HC4 (zinc finger)"/>
    <property type="match status" value="1"/>
</dbReference>
<evidence type="ECO:0000256" key="3">
    <source>
        <dbReference type="ARBA" id="ARBA00022833"/>
    </source>
</evidence>
<dbReference type="Proteomes" id="UP001642360">
    <property type="component" value="Unassembled WGS sequence"/>
</dbReference>
<dbReference type="PANTHER" id="PTHR47527:SF3">
    <property type="entry name" value="RING_FYVE_PHD ZINC FINGER SUPERFAMILY PROTEIN"/>
    <property type="match status" value="1"/>
</dbReference>
<dbReference type="Pfam" id="PF00628">
    <property type="entry name" value="PHD"/>
    <property type="match status" value="1"/>
</dbReference>
<dbReference type="CDD" id="cd04370">
    <property type="entry name" value="BAH"/>
    <property type="match status" value="1"/>
</dbReference>
<dbReference type="InterPro" id="IPR011011">
    <property type="entry name" value="Znf_FYVE_PHD"/>
</dbReference>
<dbReference type="Pfam" id="PF01426">
    <property type="entry name" value="BAH"/>
    <property type="match status" value="1"/>
</dbReference>
<dbReference type="PROSITE" id="PS01359">
    <property type="entry name" value="ZF_PHD_1"/>
    <property type="match status" value="1"/>
</dbReference>
<dbReference type="AlphaFoldDB" id="A0ABC8T387"/>
<gene>
    <name evidence="8" type="ORF">ILEXP_LOCUS32961</name>
</gene>
<feature type="region of interest" description="Disordered" evidence="5">
    <location>
        <begin position="536"/>
        <end position="557"/>
    </location>
</feature>
<keyword evidence="2 4" id="KW-0863">Zinc-finger</keyword>
<dbReference type="Pfam" id="PF25073">
    <property type="entry name" value="DUF7797"/>
    <property type="match status" value="1"/>
</dbReference>
<dbReference type="PROSITE" id="PS50016">
    <property type="entry name" value="ZF_PHD_2"/>
    <property type="match status" value="1"/>
</dbReference>
<dbReference type="SMART" id="SM00249">
    <property type="entry name" value="PHD"/>
    <property type="match status" value="1"/>
</dbReference>
<organism evidence="8 9">
    <name type="scientific">Ilex paraguariensis</name>
    <name type="common">yerba mate</name>
    <dbReference type="NCBI Taxonomy" id="185542"/>
    <lineage>
        <taxon>Eukaryota</taxon>
        <taxon>Viridiplantae</taxon>
        <taxon>Streptophyta</taxon>
        <taxon>Embryophyta</taxon>
        <taxon>Tracheophyta</taxon>
        <taxon>Spermatophyta</taxon>
        <taxon>Magnoliopsida</taxon>
        <taxon>eudicotyledons</taxon>
        <taxon>Gunneridae</taxon>
        <taxon>Pentapetalae</taxon>
        <taxon>asterids</taxon>
        <taxon>campanulids</taxon>
        <taxon>Aquifoliales</taxon>
        <taxon>Aquifoliaceae</taxon>
        <taxon>Ilex</taxon>
    </lineage>
</organism>
<feature type="domain" description="BAH" evidence="7">
    <location>
        <begin position="705"/>
        <end position="832"/>
    </location>
</feature>
<dbReference type="InterPro" id="IPR019787">
    <property type="entry name" value="Znf_PHD-finger"/>
</dbReference>
<dbReference type="PANTHER" id="PTHR47527">
    <property type="entry name" value="RING/FYVE/PHD ZINC FINGER SUPERFAMILY PROTEIN"/>
    <property type="match status" value="1"/>
</dbReference>
<evidence type="ECO:0000313" key="9">
    <source>
        <dbReference type="Proteomes" id="UP001642360"/>
    </source>
</evidence>
<evidence type="ECO:0008006" key="10">
    <source>
        <dbReference type="Google" id="ProtNLM"/>
    </source>
</evidence>
<feature type="domain" description="PHD-type" evidence="6">
    <location>
        <begin position="391"/>
        <end position="443"/>
    </location>
</feature>
<evidence type="ECO:0000256" key="4">
    <source>
        <dbReference type="PROSITE-ProRule" id="PRU00146"/>
    </source>
</evidence>
<keyword evidence="9" id="KW-1185">Reference proteome</keyword>
<feature type="compositionally biased region" description="Polar residues" evidence="5">
    <location>
        <begin position="542"/>
        <end position="554"/>
    </location>
</feature>
<feature type="region of interest" description="Disordered" evidence="5">
    <location>
        <begin position="650"/>
        <end position="671"/>
    </location>
</feature>
<feature type="compositionally biased region" description="Polar residues" evidence="5">
    <location>
        <begin position="314"/>
        <end position="341"/>
    </location>
</feature>
<dbReference type="GO" id="GO:0008270">
    <property type="term" value="F:zinc ion binding"/>
    <property type="evidence" value="ECO:0007669"/>
    <property type="project" value="UniProtKB-KW"/>
</dbReference>
<sequence length="833" mass="90904">MESTAEVESRDLLEVRSEGLGEKRPVENGEGVELGGPVAKKARIGGGVVGNIKKMAEIVLVLAAMGKMRGGRSPTMAEKEMIAEARTKLVGVCEGFAPKDLFPRDAFGTVIDDLGLNKLREQRLGFRPPKLSIAEKLLLTKQKMEKSENFSLHSGPHLSQRLQMNSGAATESCGTSHAVRMFPADKSNHAQISSAGVQGKNLGHVSAANSTGLPYQLPSSEVRPMVSSGLPSSHVVRDSSFALPRVEQTRFRLDGRSNGSSNILQAPGNSSSDHKMVKTPTWSVQPQSASSSKVVSDNKELAHTSIQVEGAADMNTSRMAPQATSKPFSTQTTSAKSPSMHQHLQGMNFVQAPSLGNRHNEISKIVQKLLHPHLPQHPTWTPPSRDYMNKALTCQICKQTFNDVDSVLVCDACEKGFHLKCLQLSNQKVVPRGEWHCGMCLTVSQGKPLPPKYGRVTRNINAPKLSSNTALIESSAEKKVGTLDEKASQQKITANGNPYLQSPLTVTNIISNPASGSKMVNVGEMLGNDTLSNRVQMDDNPSPETFPSNLTKSSGAACISPTGLSVQRTCVEELVPESSTRPPAKSKTVTYKSQAPSKAQDNDQTNLAKSAEIPFKQCSNDKHMMKDSEKSCGGENLNCNSNHEIKQHERGVAQANPVETSGTSTGTTDCDRSSLDGLHSVDWIGNILQVVDEKTYHQSFHVNGVEYKVQDYALCRSINGKVMPSKLQAMWEDSKTRSKWVMVNRCYFPDDLPEEVGCPPVPESNEVYESNHESTVMAGLIQGPCEVLPPRQFIKESERRTLLGMEANDGLQPLFLCKWFYDERKRLFRAVSS</sequence>
<dbReference type="InterPro" id="IPR001965">
    <property type="entry name" value="Znf_PHD"/>
</dbReference>
<comment type="caution">
    <text evidence="8">The sequence shown here is derived from an EMBL/GenBank/DDBJ whole genome shotgun (WGS) entry which is preliminary data.</text>
</comment>
<evidence type="ECO:0000256" key="5">
    <source>
        <dbReference type="SAM" id="MobiDB-lite"/>
    </source>
</evidence>
<reference evidence="8 9" key="1">
    <citation type="submission" date="2024-02" db="EMBL/GenBank/DDBJ databases">
        <authorList>
            <person name="Vignale AGUSTIN F."/>
            <person name="Sosa J E."/>
            <person name="Modenutti C."/>
        </authorList>
    </citation>
    <scope>NUCLEOTIDE SEQUENCE [LARGE SCALE GENOMIC DNA]</scope>
</reference>
<evidence type="ECO:0000313" key="8">
    <source>
        <dbReference type="EMBL" id="CAK9163889.1"/>
    </source>
</evidence>
<feature type="compositionally biased region" description="Basic and acidic residues" evidence="5">
    <location>
        <begin position="7"/>
        <end position="27"/>
    </location>
</feature>
<proteinExistence type="predicted"/>
<dbReference type="InterPro" id="IPR013083">
    <property type="entry name" value="Znf_RING/FYVE/PHD"/>
</dbReference>
<dbReference type="EMBL" id="CAUOFW020004114">
    <property type="protein sequence ID" value="CAK9163889.1"/>
    <property type="molecule type" value="Genomic_DNA"/>
</dbReference>
<dbReference type="CDD" id="cd15489">
    <property type="entry name" value="PHD_SF"/>
    <property type="match status" value="1"/>
</dbReference>
<feature type="compositionally biased region" description="Polar residues" evidence="5">
    <location>
        <begin position="257"/>
        <end position="271"/>
    </location>
</feature>
<name>A0ABC8T387_9AQUA</name>
<feature type="region of interest" description="Disordered" evidence="5">
    <location>
        <begin position="573"/>
        <end position="607"/>
    </location>
</feature>
<dbReference type="InterPro" id="IPR056699">
    <property type="entry name" value="DUF7797"/>
</dbReference>
<feature type="region of interest" description="Disordered" evidence="5">
    <location>
        <begin position="1"/>
        <end position="28"/>
    </location>
</feature>
<dbReference type="InterPro" id="IPR019786">
    <property type="entry name" value="Zinc_finger_PHD-type_CS"/>
</dbReference>
<dbReference type="PROSITE" id="PS51038">
    <property type="entry name" value="BAH"/>
    <property type="match status" value="1"/>
</dbReference>
<dbReference type="Gene3D" id="2.30.30.490">
    <property type="match status" value="1"/>
</dbReference>
<protein>
    <recommendedName>
        <fullName evidence="10">PHD finger protein</fullName>
    </recommendedName>
</protein>
<feature type="compositionally biased region" description="Polar residues" evidence="5">
    <location>
        <begin position="577"/>
        <end position="607"/>
    </location>
</feature>
<keyword evidence="1" id="KW-0479">Metal-binding</keyword>
<evidence type="ECO:0000259" key="7">
    <source>
        <dbReference type="PROSITE" id="PS51038"/>
    </source>
</evidence>
<dbReference type="InterPro" id="IPR043151">
    <property type="entry name" value="BAH_sf"/>
</dbReference>
<evidence type="ECO:0000256" key="2">
    <source>
        <dbReference type="ARBA" id="ARBA00022771"/>
    </source>
</evidence>
<dbReference type="InterPro" id="IPR001025">
    <property type="entry name" value="BAH_dom"/>
</dbReference>
<keyword evidence="3" id="KW-0862">Zinc</keyword>
<dbReference type="SUPFAM" id="SSF57903">
    <property type="entry name" value="FYVE/PHD zinc finger"/>
    <property type="match status" value="1"/>
</dbReference>
<accession>A0ABC8T387</accession>